<dbReference type="VEuPathDB" id="FungiDB:BCV72DRAFT_306840"/>
<gene>
    <name evidence="1" type="ORF">BCV71DRAFT_238129</name>
</gene>
<name>A0A1X0RRY7_RHIZD</name>
<dbReference type="Proteomes" id="UP000242381">
    <property type="component" value="Unassembled WGS sequence"/>
</dbReference>
<protein>
    <recommendedName>
        <fullName evidence="3">Borealin N-terminal domain-containing protein</fullName>
    </recommendedName>
</protein>
<proteinExistence type="predicted"/>
<dbReference type="EMBL" id="KV921453">
    <property type="protein sequence ID" value="ORE14785.1"/>
    <property type="molecule type" value="Genomic_DNA"/>
</dbReference>
<evidence type="ECO:0000313" key="2">
    <source>
        <dbReference type="Proteomes" id="UP000242381"/>
    </source>
</evidence>
<organism evidence="1 2">
    <name type="scientific">Rhizopus microsporus</name>
    <dbReference type="NCBI Taxonomy" id="58291"/>
    <lineage>
        <taxon>Eukaryota</taxon>
        <taxon>Fungi</taxon>
        <taxon>Fungi incertae sedis</taxon>
        <taxon>Mucoromycota</taxon>
        <taxon>Mucoromycotina</taxon>
        <taxon>Mucoromycetes</taxon>
        <taxon>Mucorales</taxon>
        <taxon>Mucorineae</taxon>
        <taxon>Rhizopodaceae</taxon>
        <taxon>Rhizopus</taxon>
    </lineage>
</organism>
<sequence>MTTNSQSVKEAITALEQEKAIHEYVKQACDSFRTEGMIYLDQLPHETRQLTVEEFYNKYGESIEAYFGQQRKNKLEQLDEIVENPQNYIYSTAKRENRSDDLILDDNESFIDLELPVEEADLREGAPEMGPIFIRLERKDGSNISIKLDPNKTVPELGKYMLVAPDNILWQLEDQTHRHRVWEQIEDIRSQLELFQNRLLEK</sequence>
<evidence type="ECO:0000313" key="1">
    <source>
        <dbReference type="EMBL" id="ORE14785.1"/>
    </source>
</evidence>
<reference evidence="1 2" key="1">
    <citation type="journal article" date="2016" name="Proc. Natl. Acad. Sci. U.S.A.">
        <title>Lipid metabolic changes in an early divergent fungus govern the establishment of a mutualistic symbiosis with endobacteria.</title>
        <authorList>
            <person name="Lastovetsky O.A."/>
            <person name="Gaspar M.L."/>
            <person name="Mondo S.J."/>
            <person name="LaButti K.M."/>
            <person name="Sandor L."/>
            <person name="Grigoriev I.V."/>
            <person name="Henry S.A."/>
            <person name="Pawlowska T.E."/>
        </authorList>
    </citation>
    <scope>NUCLEOTIDE SEQUENCE [LARGE SCALE GENOMIC DNA]</scope>
    <source>
        <strain evidence="1 2">ATCC 11559</strain>
    </source>
</reference>
<accession>A0A1X0RRY7</accession>
<dbReference type="AlphaFoldDB" id="A0A1X0RRY7"/>
<evidence type="ECO:0008006" key="3">
    <source>
        <dbReference type="Google" id="ProtNLM"/>
    </source>
</evidence>